<keyword evidence="4" id="KW-0723">Serine/threonine-protein kinase</keyword>
<keyword evidence="12" id="KW-1185">Reference proteome</keyword>
<evidence type="ECO:0000256" key="7">
    <source>
        <dbReference type="ARBA" id="ARBA00022777"/>
    </source>
</evidence>
<evidence type="ECO:0000256" key="9">
    <source>
        <dbReference type="ARBA" id="ARBA00048789"/>
    </source>
</evidence>
<proteinExistence type="predicted"/>
<dbReference type="InterPro" id="IPR000719">
    <property type="entry name" value="Prot_kinase_dom"/>
</dbReference>
<evidence type="ECO:0000256" key="2">
    <source>
        <dbReference type="ARBA" id="ARBA00012442"/>
    </source>
</evidence>
<dbReference type="PANTHER" id="PTHR22969">
    <property type="entry name" value="IKB KINASE"/>
    <property type="match status" value="1"/>
</dbReference>
<keyword evidence="3" id="KW-0963">Cytoplasm</keyword>
<evidence type="ECO:0000256" key="8">
    <source>
        <dbReference type="ARBA" id="ARBA00022840"/>
    </source>
</evidence>
<dbReference type="EMBL" id="OV651813">
    <property type="protein sequence ID" value="CAH1099157.1"/>
    <property type="molecule type" value="Genomic_DNA"/>
</dbReference>
<dbReference type="EC" id="2.7.11.10" evidence="2"/>
<comment type="catalytic activity">
    <reaction evidence="9">
        <text>L-seryl-[I-kappa-B protein] + ATP = O-phospho-L-seryl-[I-kappa-B protein] + ADP + H(+)</text>
        <dbReference type="Rhea" id="RHEA:19073"/>
        <dbReference type="Rhea" id="RHEA-COMP:13698"/>
        <dbReference type="Rhea" id="RHEA-COMP:13699"/>
        <dbReference type="ChEBI" id="CHEBI:15378"/>
        <dbReference type="ChEBI" id="CHEBI:29999"/>
        <dbReference type="ChEBI" id="CHEBI:30616"/>
        <dbReference type="ChEBI" id="CHEBI:83421"/>
        <dbReference type="ChEBI" id="CHEBI:456216"/>
        <dbReference type="EC" id="2.7.11.10"/>
    </reaction>
</comment>
<organism evidence="11 12">
    <name type="scientific">Psylliodes chrysocephalus</name>
    <dbReference type="NCBI Taxonomy" id="3402493"/>
    <lineage>
        <taxon>Eukaryota</taxon>
        <taxon>Metazoa</taxon>
        <taxon>Ecdysozoa</taxon>
        <taxon>Arthropoda</taxon>
        <taxon>Hexapoda</taxon>
        <taxon>Insecta</taxon>
        <taxon>Pterygota</taxon>
        <taxon>Neoptera</taxon>
        <taxon>Endopterygota</taxon>
        <taxon>Coleoptera</taxon>
        <taxon>Polyphaga</taxon>
        <taxon>Cucujiformia</taxon>
        <taxon>Chrysomeloidea</taxon>
        <taxon>Chrysomelidae</taxon>
        <taxon>Galerucinae</taxon>
        <taxon>Alticini</taxon>
        <taxon>Psylliodes</taxon>
    </lineage>
</organism>
<gene>
    <name evidence="11" type="ORF">PSYICH_LOCUS135</name>
</gene>
<keyword evidence="6" id="KW-0547">Nucleotide-binding</keyword>
<dbReference type="AlphaFoldDB" id="A0A9P0G728"/>
<evidence type="ECO:0000256" key="1">
    <source>
        <dbReference type="ARBA" id="ARBA00004496"/>
    </source>
</evidence>
<dbReference type="PROSITE" id="PS00108">
    <property type="entry name" value="PROTEIN_KINASE_ST"/>
    <property type="match status" value="1"/>
</dbReference>
<keyword evidence="5" id="KW-0808">Transferase</keyword>
<reference evidence="11" key="1">
    <citation type="submission" date="2022-01" db="EMBL/GenBank/DDBJ databases">
        <authorList>
            <person name="King R."/>
        </authorList>
    </citation>
    <scope>NUCLEOTIDE SEQUENCE</scope>
</reference>
<keyword evidence="8" id="KW-0067">ATP-binding</keyword>
<dbReference type="GO" id="GO:0005524">
    <property type="term" value="F:ATP binding"/>
    <property type="evidence" value="ECO:0007669"/>
    <property type="project" value="UniProtKB-KW"/>
</dbReference>
<dbReference type="GO" id="GO:0008385">
    <property type="term" value="C:IkappaB kinase complex"/>
    <property type="evidence" value="ECO:0007669"/>
    <property type="project" value="TreeGrafter"/>
</dbReference>
<dbReference type="PANTHER" id="PTHR22969:SF17">
    <property type="entry name" value="INHIBITOR OF NUCLEAR FACTOR KAPPA-B KINASE SUBUNIT BETA"/>
    <property type="match status" value="1"/>
</dbReference>
<dbReference type="InterPro" id="IPR051180">
    <property type="entry name" value="IKK"/>
</dbReference>
<dbReference type="Proteomes" id="UP001153636">
    <property type="component" value="Chromosome 1"/>
</dbReference>
<comment type="subcellular location">
    <subcellularLocation>
        <location evidence="1">Cytoplasm</location>
    </subcellularLocation>
</comment>
<protein>
    <recommendedName>
        <fullName evidence="2">IkappaB kinase</fullName>
        <ecNumber evidence="2">2.7.11.10</ecNumber>
    </recommendedName>
</protein>
<dbReference type="PROSITE" id="PS50011">
    <property type="entry name" value="PROTEIN_KINASE_DOM"/>
    <property type="match status" value="1"/>
</dbReference>
<evidence type="ECO:0000256" key="5">
    <source>
        <dbReference type="ARBA" id="ARBA00022679"/>
    </source>
</evidence>
<feature type="domain" description="Protein kinase" evidence="10">
    <location>
        <begin position="6"/>
        <end position="302"/>
    </location>
</feature>
<evidence type="ECO:0000256" key="3">
    <source>
        <dbReference type="ARBA" id="ARBA00022490"/>
    </source>
</evidence>
<keyword evidence="7" id="KW-0418">Kinase</keyword>
<dbReference type="Gene3D" id="1.10.510.10">
    <property type="entry name" value="Transferase(Phosphotransferase) domain 1"/>
    <property type="match status" value="1"/>
</dbReference>
<dbReference type="InterPro" id="IPR011009">
    <property type="entry name" value="Kinase-like_dom_sf"/>
</dbReference>
<dbReference type="GO" id="GO:0033209">
    <property type="term" value="P:tumor necrosis factor-mediated signaling pathway"/>
    <property type="evidence" value="ECO:0007669"/>
    <property type="project" value="TreeGrafter"/>
</dbReference>
<evidence type="ECO:0000313" key="11">
    <source>
        <dbReference type="EMBL" id="CAH1099157.1"/>
    </source>
</evidence>
<accession>A0A9P0G728</accession>
<dbReference type="GO" id="GO:0045944">
    <property type="term" value="P:positive regulation of transcription by RNA polymerase II"/>
    <property type="evidence" value="ECO:0007669"/>
    <property type="project" value="TreeGrafter"/>
</dbReference>
<evidence type="ECO:0000256" key="6">
    <source>
        <dbReference type="ARBA" id="ARBA00022741"/>
    </source>
</evidence>
<dbReference type="OrthoDB" id="267381at2759"/>
<evidence type="ECO:0000313" key="12">
    <source>
        <dbReference type="Proteomes" id="UP001153636"/>
    </source>
</evidence>
<dbReference type="InterPro" id="IPR008271">
    <property type="entry name" value="Ser/Thr_kinase_AS"/>
</dbReference>
<evidence type="ECO:0000256" key="4">
    <source>
        <dbReference type="ARBA" id="ARBA00022527"/>
    </source>
</evidence>
<name>A0A9P0G728_9CUCU</name>
<dbReference type="GO" id="GO:0008384">
    <property type="term" value="F:IkappaB kinase activity"/>
    <property type="evidence" value="ECO:0007669"/>
    <property type="project" value="UniProtKB-EC"/>
</dbReference>
<evidence type="ECO:0000259" key="10">
    <source>
        <dbReference type="PROSITE" id="PS50011"/>
    </source>
</evidence>
<dbReference type="Pfam" id="PF00069">
    <property type="entry name" value="Pkinase"/>
    <property type="match status" value="1"/>
</dbReference>
<dbReference type="SUPFAM" id="SSF56112">
    <property type="entry name" value="Protein kinase-like (PK-like)"/>
    <property type="match status" value="1"/>
</dbReference>
<sequence>MQVGSWQKICDLGSGAFGVVSLWKNKVNDDCTAIKMCRFKTNNILTEKQKERWNNEVDIMKIINHSNIIKYKTIPEDLQEFLMKNNPTGLPLLPMEYCRKGNLRHVLLRPQNISGMEEDDVRCILEDISKGLQHLHNLKITHRDVKPDNIVLQHCDNRKNDTVYKIIDLGYAKELGDTVVSFVGTLHYLAPEIFETQKYNNSVDYWSMGILTFELICGVLPFLPTKTPFERFEKIKKKGPEDICIYLNYSGQITYSPEIKKENLISTCLKQNIEVWLRHVLTYDQNIRSQNFPDNTRTLDYLNSILKKTIVNVFSLCRLEFYSYEITECTQIGTLKDWISRDIKVPKTDLLLLISNEAFNVQDNDLLLNVLKDTTYIYVTAKHFLPEKITYNNPKLIREVMKSALKFNLEFLKPLKSQLIYFITIEKTTAYHFKTSFHLYLNFLYHIINKIKNLKTITISKVNQLVNKIDCYNKIKVQNIGDIDLRYNNEYRACLNHAQRLIASFERSVSNFAQFDNKIKCVSNRIKVLYSVTEKIKIIVESYNMEEEYKKVLMLIEKSNVTNATQVNQVISNTTKLISGIIRVKERVFRNKELKAFSSAIGVIMCHCFELKKWIQEYNIHNEELLQSFEQNKAAHFDILFKAAASKPKSDTESISDQSSLSGSLAQELFSLPTPYLIHQNQDLRYKFEEILSLGISGDANCLDQLS</sequence>
<dbReference type="SMART" id="SM00220">
    <property type="entry name" value="S_TKc"/>
    <property type="match status" value="1"/>
</dbReference>